<proteinExistence type="predicted"/>
<evidence type="ECO:0000313" key="2">
    <source>
        <dbReference type="Proteomes" id="UP000000461"/>
    </source>
</evidence>
<keyword evidence="2" id="KW-1185">Reference proteome</keyword>
<dbReference type="Proteomes" id="UP000000461">
    <property type="component" value="Segment"/>
</dbReference>
<gene>
    <name evidence="1" type="ORF">CcrRogue_gp259</name>
</gene>
<sequence>MINWKDPFGFEARRLAREALWEEQAKETRARNLKRAQETGTHCIKQVAADRFFVLLRDTNGRYRAIQRDGKVAGQYPCNAHVIRTLEQAKDFGRIAERNFREEVAEEVERLTSHENFYHPTEYEPVPAKEARAEDIVFVEAVSTCWSRR</sequence>
<protein>
    <submittedName>
        <fullName evidence="1">Uncharacterized protein</fullName>
    </submittedName>
</protein>
<organism evidence="1 2">
    <name type="scientific">Caulobacter phage CcrRogue</name>
    <dbReference type="NCBI Taxonomy" id="2927986"/>
    <lineage>
        <taxon>Viruses</taxon>
        <taxon>Duplodnaviria</taxon>
        <taxon>Heunggongvirae</taxon>
        <taxon>Uroviricota</taxon>
        <taxon>Caudoviricetes</taxon>
        <taxon>Jeanschmidtviridae</taxon>
        <taxon>Poindextervirus</taxon>
        <taxon>Poindextervirus rogue</taxon>
    </lineage>
</organism>
<dbReference type="KEGG" id="vg:13996040"/>
<reference evidence="1 2" key="1">
    <citation type="journal article" date="2012" name="BMC Genomics">
        <title>The Caulobacter crescentus phage phiCbK: genomics of a canonical phage.</title>
        <authorList>
            <person name="Gill J.J."/>
            <person name="Berry J.D."/>
            <person name="Russell W.K."/>
            <person name="Lessor L."/>
            <person name="Escobar Garcia D.A."/>
            <person name="Hernandez D."/>
            <person name="Kane A."/>
            <person name="Keene J."/>
            <person name="Maddox M."/>
            <person name="Martin R."/>
            <person name="Mohan S."/>
            <person name="Thorn A.M."/>
            <person name="Russell D.H."/>
            <person name="Young R."/>
        </authorList>
    </citation>
    <scope>NUCLEOTIDE SEQUENCE [LARGE SCALE GENOMIC DNA]</scope>
</reference>
<dbReference type="EMBL" id="JX100814">
    <property type="protein sequence ID" value="AFU86741.1"/>
    <property type="molecule type" value="Genomic_DNA"/>
</dbReference>
<name>K4JP07_9CAUD</name>
<evidence type="ECO:0000313" key="1">
    <source>
        <dbReference type="EMBL" id="AFU86741.1"/>
    </source>
</evidence>
<accession>K4JP07</accession>